<proteinExistence type="predicted"/>
<name>A0A284RWW1_ARMOS</name>
<dbReference type="Proteomes" id="UP000219338">
    <property type="component" value="Unassembled WGS sequence"/>
</dbReference>
<dbReference type="OMA" id="IFHAACP"/>
<dbReference type="AlphaFoldDB" id="A0A284RWW1"/>
<sequence length="271" mass="31366">MEYQGNLRKCPLDDSEISEQFPPRKLICVGGIGYISDRFTDREINIRLATYNISLSELPAISLALYPPQQHLSTEYVLDKYKVPMPNFTLQTDLISPSVLPMFNIRFHGFIFHAACPGICSKAELMNYEIRMFKPEHTFALVRYIYTHKVSPIVGSLLGVTRVIEEEDLKQPKIASVDWNPIILLIMQTKTVRELDDLGVGIIAFWKTIGRLSMWREAIWDAINLAWNLLLRAHPEGGRRTMGDWLKLCEIKYDLAVYKECDYKTYNYRLP</sequence>
<dbReference type="EMBL" id="FUEG01000019">
    <property type="protein sequence ID" value="SJL13242.1"/>
    <property type="molecule type" value="Genomic_DNA"/>
</dbReference>
<evidence type="ECO:0000313" key="1">
    <source>
        <dbReference type="EMBL" id="SJL13242.1"/>
    </source>
</evidence>
<keyword evidence="2" id="KW-1185">Reference proteome</keyword>
<evidence type="ECO:0000313" key="2">
    <source>
        <dbReference type="Proteomes" id="UP000219338"/>
    </source>
</evidence>
<dbReference type="OrthoDB" id="2876953at2759"/>
<gene>
    <name evidence="1" type="ORF">ARMOST_16681</name>
</gene>
<reference evidence="2" key="1">
    <citation type="journal article" date="2017" name="Nat. Ecol. Evol.">
        <title>Genome expansion and lineage-specific genetic innovations in the forest pathogenic fungi Armillaria.</title>
        <authorList>
            <person name="Sipos G."/>
            <person name="Prasanna A.N."/>
            <person name="Walter M.C."/>
            <person name="O'Connor E."/>
            <person name="Balint B."/>
            <person name="Krizsan K."/>
            <person name="Kiss B."/>
            <person name="Hess J."/>
            <person name="Varga T."/>
            <person name="Slot J."/>
            <person name="Riley R."/>
            <person name="Boka B."/>
            <person name="Rigling D."/>
            <person name="Barry K."/>
            <person name="Lee J."/>
            <person name="Mihaltcheva S."/>
            <person name="LaButti K."/>
            <person name="Lipzen A."/>
            <person name="Waldron R."/>
            <person name="Moloney N.M."/>
            <person name="Sperisen C."/>
            <person name="Kredics L."/>
            <person name="Vagvoelgyi C."/>
            <person name="Patrignani A."/>
            <person name="Fitzpatrick D."/>
            <person name="Nagy I."/>
            <person name="Doyle S."/>
            <person name="Anderson J.B."/>
            <person name="Grigoriev I.V."/>
            <person name="Gueldener U."/>
            <person name="Muensterkoetter M."/>
            <person name="Nagy L.G."/>
        </authorList>
    </citation>
    <scope>NUCLEOTIDE SEQUENCE [LARGE SCALE GENOMIC DNA]</scope>
    <source>
        <strain evidence="2">C18/9</strain>
    </source>
</reference>
<organism evidence="1 2">
    <name type="scientific">Armillaria ostoyae</name>
    <name type="common">Armillaria root rot fungus</name>
    <dbReference type="NCBI Taxonomy" id="47428"/>
    <lineage>
        <taxon>Eukaryota</taxon>
        <taxon>Fungi</taxon>
        <taxon>Dikarya</taxon>
        <taxon>Basidiomycota</taxon>
        <taxon>Agaricomycotina</taxon>
        <taxon>Agaricomycetes</taxon>
        <taxon>Agaricomycetidae</taxon>
        <taxon>Agaricales</taxon>
        <taxon>Marasmiineae</taxon>
        <taxon>Physalacriaceae</taxon>
        <taxon>Armillaria</taxon>
    </lineage>
</organism>
<accession>A0A284RWW1</accession>
<protein>
    <submittedName>
        <fullName evidence="1">Uncharacterized protein</fullName>
    </submittedName>
</protein>